<evidence type="ECO:0000256" key="2">
    <source>
        <dbReference type="ARBA" id="ARBA00004141"/>
    </source>
</evidence>
<protein>
    <recommendedName>
        <fullName evidence="9">Vesicle transport protein</fullName>
    </recommendedName>
</protein>
<dbReference type="GO" id="GO:0016192">
    <property type="term" value="P:vesicle-mediated transport"/>
    <property type="evidence" value="ECO:0007669"/>
    <property type="project" value="InterPro"/>
</dbReference>
<dbReference type="Pfam" id="PF04178">
    <property type="entry name" value="Got1"/>
    <property type="match status" value="1"/>
</dbReference>
<comment type="similarity">
    <text evidence="8 9">Belongs to the SFT2 family.</text>
</comment>
<evidence type="ECO:0000313" key="11">
    <source>
        <dbReference type="Proteomes" id="UP000801492"/>
    </source>
</evidence>
<dbReference type="OrthoDB" id="660759at2759"/>
<evidence type="ECO:0000256" key="5">
    <source>
        <dbReference type="ARBA" id="ARBA00022927"/>
    </source>
</evidence>
<evidence type="ECO:0000256" key="3">
    <source>
        <dbReference type="ARBA" id="ARBA00022448"/>
    </source>
</evidence>
<reference evidence="10" key="1">
    <citation type="submission" date="2019-08" db="EMBL/GenBank/DDBJ databases">
        <title>The genome of the North American firefly Photinus pyralis.</title>
        <authorList>
            <consortium name="Photinus pyralis genome working group"/>
            <person name="Fallon T.R."/>
            <person name="Sander Lower S.E."/>
            <person name="Weng J.-K."/>
        </authorList>
    </citation>
    <scope>NUCLEOTIDE SEQUENCE</scope>
    <source>
        <strain evidence="10">TRF0915ILg1</strain>
        <tissue evidence="10">Whole body</tissue>
    </source>
</reference>
<evidence type="ECO:0000256" key="4">
    <source>
        <dbReference type="ARBA" id="ARBA00022692"/>
    </source>
</evidence>
<dbReference type="AlphaFoldDB" id="A0A8K0G0Z0"/>
<dbReference type="GO" id="GO:0012505">
    <property type="term" value="C:endomembrane system"/>
    <property type="evidence" value="ECO:0007669"/>
    <property type="project" value="UniProtKB-ARBA"/>
</dbReference>
<evidence type="ECO:0000256" key="7">
    <source>
        <dbReference type="ARBA" id="ARBA00023136"/>
    </source>
</evidence>
<feature type="transmembrane region" description="Helical" evidence="9">
    <location>
        <begin position="131"/>
        <end position="149"/>
    </location>
</feature>
<keyword evidence="11" id="KW-1185">Reference proteome</keyword>
<dbReference type="GO" id="GO:0005737">
    <property type="term" value="C:cytoplasm"/>
    <property type="evidence" value="ECO:0007669"/>
    <property type="project" value="UniProtKB-ARBA"/>
</dbReference>
<feature type="transmembrane region" description="Helical" evidence="9">
    <location>
        <begin position="97"/>
        <end position="119"/>
    </location>
</feature>
<dbReference type="EMBL" id="VTPC01081694">
    <property type="protein sequence ID" value="KAF2887805.1"/>
    <property type="molecule type" value="Genomic_DNA"/>
</dbReference>
<comment type="subcellular location">
    <subcellularLocation>
        <location evidence="2 9">Membrane</location>
        <topology evidence="2 9">Multi-pass membrane protein</topology>
    </subcellularLocation>
</comment>
<dbReference type="InterPro" id="IPR007305">
    <property type="entry name" value="Vesicle_transpt_Got1/SFT2"/>
</dbReference>
<gene>
    <name evidence="10" type="ORF">ILUMI_18368</name>
</gene>
<keyword evidence="3 9" id="KW-0813">Transport</keyword>
<feature type="transmembrane region" description="Helical" evidence="9">
    <location>
        <begin position="69"/>
        <end position="91"/>
    </location>
</feature>
<dbReference type="PANTHER" id="PTHR23137">
    <property type="entry name" value="VESICLE TRANSPORT PROTEIN-RELATED"/>
    <property type="match status" value="1"/>
</dbReference>
<evidence type="ECO:0000256" key="8">
    <source>
        <dbReference type="ARBA" id="ARBA00025800"/>
    </source>
</evidence>
<evidence type="ECO:0000313" key="10">
    <source>
        <dbReference type="EMBL" id="KAF2887805.1"/>
    </source>
</evidence>
<sequence>MADLKKDLDEYLLLQSDQKKTFKFQIPTIQKPNISNWLKSETAEDETWFQETKKECCPSLTRFQRITGFCICIFVGILCFSLSTIYIPVLLFKARKFALLFTLGSLFFILSFSFLWGPVAHFKHMFSRDRLCLTITYGITLFATLYFALHLQSTPFTVLGAVGQVITLLWTVVSSIPGGATGISFFTKIFSRSVSSTLPV</sequence>
<comment type="function">
    <text evidence="1 9">May be involved in fusion of retrograde transport vesicles derived from an endocytic compartment with the Golgi complex.</text>
</comment>
<keyword evidence="6 9" id="KW-1133">Transmembrane helix</keyword>
<keyword evidence="7 9" id="KW-0472">Membrane</keyword>
<dbReference type="Proteomes" id="UP000801492">
    <property type="component" value="Unassembled WGS sequence"/>
</dbReference>
<comment type="caution">
    <text evidence="10">The sequence shown here is derived from an EMBL/GenBank/DDBJ whole genome shotgun (WGS) entry which is preliminary data.</text>
</comment>
<dbReference type="InterPro" id="IPR011691">
    <property type="entry name" value="Vesicle_transpt_SFT2"/>
</dbReference>
<evidence type="ECO:0000256" key="9">
    <source>
        <dbReference type="RuleBase" id="RU363111"/>
    </source>
</evidence>
<dbReference type="GO" id="GO:0016020">
    <property type="term" value="C:membrane"/>
    <property type="evidence" value="ECO:0007669"/>
    <property type="project" value="UniProtKB-SubCell"/>
</dbReference>
<name>A0A8K0G0Z0_IGNLU</name>
<proteinExistence type="inferred from homology"/>
<organism evidence="10 11">
    <name type="scientific">Ignelater luminosus</name>
    <name type="common">Cucubano</name>
    <name type="synonym">Pyrophorus luminosus</name>
    <dbReference type="NCBI Taxonomy" id="2038154"/>
    <lineage>
        <taxon>Eukaryota</taxon>
        <taxon>Metazoa</taxon>
        <taxon>Ecdysozoa</taxon>
        <taxon>Arthropoda</taxon>
        <taxon>Hexapoda</taxon>
        <taxon>Insecta</taxon>
        <taxon>Pterygota</taxon>
        <taxon>Neoptera</taxon>
        <taxon>Endopterygota</taxon>
        <taxon>Coleoptera</taxon>
        <taxon>Polyphaga</taxon>
        <taxon>Elateriformia</taxon>
        <taxon>Elateroidea</taxon>
        <taxon>Elateridae</taxon>
        <taxon>Agrypninae</taxon>
        <taxon>Pyrophorini</taxon>
        <taxon>Ignelater</taxon>
    </lineage>
</organism>
<keyword evidence="4 9" id="KW-0812">Transmembrane</keyword>
<evidence type="ECO:0000256" key="1">
    <source>
        <dbReference type="ARBA" id="ARBA00003566"/>
    </source>
</evidence>
<dbReference type="GO" id="GO:0015031">
    <property type="term" value="P:protein transport"/>
    <property type="evidence" value="ECO:0007669"/>
    <property type="project" value="UniProtKB-KW"/>
</dbReference>
<accession>A0A8K0G0Z0</accession>
<dbReference type="PANTHER" id="PTHR23137:SF36">
    <property type="entry name" value="VESICLE TRANSPORT PROTEIN SFT2C"/>
    <property type="match status" value="1"/>
</dbReference>
<keyword evidence="5 9" id="KW-0653">Protein transport</keyword>
<feature type="transmembrane region" description="Helical" evidence="9">
    <location>
        <begin position="161"/>
        <end position="186"/>
    </location>
</feature>
<evidence type="ECO:0000256" key="6">
    <source>
        <dbReference type="ARBA" id="ARBA00022989"/>
    </source>
</evidence>